<accession>A0A507AQE5</accession>
<evidence type="ECO:0000256" key="1">
    <source>
        <dbReference type="SAM" id="MobiDB-lite"/>
    </source>
</evidence>
<protein>
    <submittedName>
        <fullName evidence="2">Uncharacterized protein</fullName>
    </submittedName>
</protein>
<name>A0A507AQE5_9PEZI</name>
<proteinExistence type="predicted"/>
<keyword evidence="3" id="KW-1185">Reference proteome</keyword>
<evidence type="ECO:0000313" key="2">
    <source>
        <dbReference type="EMBL" id="TPX13085.1"/>
    </source>
</evidence>
<sequence length="201" mass="21169">MSPATPDHSKTPEKGDKAKVIDKADKGEKNPTAENIKGKKNPHDFTINELLLGTALLLSLKGGEIIIDPERLAFHGGYANANSARANSHNVLRKFRGLMNPSGDPAAGEAGDKDSAGTAAAGAAGDTPAKATPVSTPKRKAAGATPGSAKKRVKKEKEPKEKDPKEKEPKEESPRKRKTPAKKEPAAKVEIVIEEGTGDEI</sequence>
<dbReference type="Proteomes" id="UP000319257">
    <property type="component" value="Unassembled WGS sequence"/>
</dbReference>
<gene>
    <name evidence="2" type="ORF">E0L32_006511</name>
</gene>
<organism evidence="2 3">
    <name type="scientific">Thyridium curvatum</name>
    <dbReference type="NCBI Taxonomy" id="1093900"/>
    <lineage>
        <taxon>Eukaryota</taxon>
        <taxon>Fungi</taxon>
        <taxon>Dikarya</taxon>
        <taxon>Ascomycota</taxon>
        <taxon>Pezizomycotina</taxon>
        <taxon>Sordariomycetes</taxon>
        <taxon>Sordariomycetidae</taxon>
        <taxon>Thyridiales</taxon>
        <taxon>Thyridiaceae</taxon>
        <taxon>Thyridium</taxon>
    </lineage>
</organism>
<comment type="caution">
    <text evidence="2">The sequence shown here is derived from an EMBL/GenBank/DDBJ whole genome shotgun (WGS) entry which is preliminary data.</text>
</comment>
<feature type="compositionally biased region" description="Low complexity" evidence="1">
    <location>
        <begin position="116"/>
        <end position="133"/>
    </location>
</feature>
<feature type="compositionally biased region" description="Basic and acidic residues" evidence="1">
    <location>
        <begin position="7"/>
        <end position="31"/>
    </location>
</feature>
<dbReference type="EMBL" id="SKBQ01000037">
    <property type="protein sequence ID" value="TPX13085.1"/>
    <property type="molecule type" value="Genomic_DNA"/>
</dbReference>
<dbReference type="InParanoid" id="A0A507AQE5"/>
<reference evidence="2 3" key="1">
    <citation type="submission" date="2019-06" db="EMBL/GenBank/DDBJ databases">
        <title>Draft genome sequence of the filamentous fungus Phialemoniopsis curvata isolated from diesel fuel.</title>
        <authorList>
            <person name="Varaljay V.A."/>
            <person name="Lyon W.J."/>
            <person name="Crouch A.L."/>
            <person name="Drake C.E."/>
            <person name="Hollomon J.M."/>
            <person name="Nadeau L.J."/>
            <person name="Nunn H.S."/>
            <person name="Stevenson B.S."/>
            <person name="Bojanowski C.L."/>
            <person name="Crookes-Goodson W.J."/>
        </authorList>
    </citation>
    <scope>NUCLEOTIDE SEQUENCE [LARGE SCALE GENOMIC DNA]</scope>
    <source>
        <strain evidence="2 3">D216</strain>
    </source>
</reference>
<dbReference type="AlphaFoldDB" id="A0A507AQE5"/>
<dbReference type="RefSeq" id="XP_030994796.1">
    <property type="nucleotide sequence ID" value="XM_031141152.1"/>
</dbReference>
<feature type="compositionally biased region" description="Basic and acidic residues" evidence="1">
    <location>
        <begin position="155"/>
        <end position="174"/>
    </location>
</feature>
<feature type="region of interest" description="Disordered" evidence="1">
    <location>
        <begin position="96"/>
        <end position="201"/>
    </location>
</feature>
<evidence type="ECO:0000313" key="3">
    <source>
        <dbReference type="Proteomes" id="UP000319257"/>
    </source>
</evidence>
<feature type="compositionally biased region" description="Acidic residues" evidence="1">
    <location>
        <begin position="192"/>
        <end position="201"/>
    </location>
</feature>
<feature type="region of interest" description="Disordered" evidence="1">
    <location>
        <begin position="1"/>
        <end position="41"/>
    </location>
</feature>
<dbReference type="GeneID" id="41973958"/>